<gene>
    <name evidence="8" type="primary">mdtL_1</name>
    <name evidence="8" type="ORF">Cva_00332</name>
</gene>
<feature type="transmembrane region" description="Helical" evidence="6">
    <location>
        <begin position="78"/>
        <end position="97"/>
    </location>
</feature>
<name>A0A0K8MAZ7_9PROT</name>
<dbReference type="InterPro" id="IPR020846">
    <property type="entry name" value="MFS_dom"/>
</dbReference>
<dbReference type="AlphaFoldDB" id="A0A0K8MAZ7"/>
<dbReference type="PROSITE" id="PS50850">
    <property type="entry name" value="MFS"/>
    <property type="match status" value="1"/>
</dbReference>
<evidence type="ECO:0000256" key="4">
    <source>
        <dbReference type="ARBA" id="ARBA00022989"/>
    </source>
</evidence>
<dbReference type="GO" id="GO:0022857">
    <property type="term" value="F:transmembrane transporter activity"/>
    <property type="evidence" value="ECO:0007669"/>
    <property type="project" value="InterPro"/>
</dbReference>
<feature type="transmembrane region" description="Helical" evidence="6">
    <location>
        <begin position="276"/>
        <end position="298"/>
    </location>
</feature>
<accession>A0A0K8MAZ7</accession>
<organism evidence="8 9">
    <name type="scientific">Caedimonas varicaedens</name>
    <dbReference type="NCBI Taxonomy" id="1629334"/>
    <lineage>
        <taxon>Bacteria</taxon>
        <taxon>Pseudomonadati</taxon>
        <taxon>Pseudomonadota</taxon>
        <taxon>Alphaproteobacteria</taxon>
        <taxon>Holosporales</taxon>
        <taxon>Caedimonadaceae</taxon>
        <taxon>Caedimonas</taxon>
    </lineage>
</organism>
<comment type="caution">
    <text evidence="8">The sequence shown here is derived from an EMBL/GenBank/DDBJ whole genome shotgun (WGS) entry which is preliminary data.</text>
</comment>
<dbReference type="InterPro" id="IPR036259">
    <property type="entry name" value="MFS_trans_sf"/>
</dbReference>
<dbReference type="Gene3D" id="1.20.1720.10">
    <property type="entry name" value="Multidrug resistance protein D"/>
    <property type="match status" value="1"/>
</dbReference>
<dbReference type="Pfam" id="PF07690">
    <property type="entry name" value="MFS_1"/>
    <property type="match status" value="1"/>
</dbReference>
<evidence type="ECO:0000256" key="2">
    <source>
        <dbReference type="ARBA" id="ARBA00022475"/>
    </source>
</evidence>
<protein>
    <submittedName>
        <fullName evidence="8">Multidrug resistance protein MdtL</fullName>
    </submittedName>
</protein>
<evidence type="ECO:0000313" key="8">
    <source>
        <dbReference type="EMBL" id="GAO97695.1"/>
    </source>
</evidence>
<dbReference type="Proteomes" id="UP000036771">
    <property type="component" value="Unassembled WGS sequence"/>
</dbReference>
<evidence type="ECO:0000259" key="7">
    <source>
        <dbReference type="PROSITE" id="PS50850"/>
    </source>
</evidence>
<evidence type="ECO:0000256" key="3">
    <source>
        <dbReference type="ARBA" id="ARBA00022692"/>
    </source>
</evidence>
<keyword evidence="3 6" id="KW-0812">Transmembrane</keyword>
<dbReference type="EMBL" id="BBVC01000014">
    <property type="protein sequence ID" value="GAO97695.1"/>
    <property type="molecule type" value="Genomic_DNA"/>
</dbReference>
<dbReference type="InterPro" id="IPR050189">
    <property type="entry name" value="MFS_Efflux_Transporters"/>
</dbReference>
<dbReference type="CDD" id="cd17320">
    <property type="entry name" value="MFS_MdfA_MDR_like"/>
    <property type="match status" value="1"/>
</dbReference>
<evidence type="ECO:0000313" key="9">
    <source>
        <dbReference type="Proteomes" id="UP000036771"/>
    </source>
</evidence>
<feature type="transmembrane region" description="Helical" evidence="6">
    <location>
        <begin position="211"/>
        <end position="236"/>
    </location>
</feature>
<feature type="transmembrane region" description="Helical" evidence="6">
    <location>
        <begin position="304"/>
        <end position="327"/>
    </location>
</feature>
<dbReference type="OrthoDB" id="9800416at2"/>
<feature type="transmembrane region" description="Helical" evidence="6">
    <location>
        <begin position="339"/>
        <end position="362"/>
    </location>
</feature>
<dbReference type="STRING" id="1629334.Cva_00332"/>
<evidence type="ECO:0000256" key="5">
    <source>
        <dbReference type="ARBA" id="ARBA00023136"/>
    </source>
</evidence>
<feature type="transmembrane region" description="Helical" evidence="6">
    <location>
        <begin position="168"/>
        <end position="190"/>
    </location>
</feature>
<dbReference type="GO" id="GO:0005886">
    <property type="term" value="C:plasma membrane"/>
    <property type="evidence" value="ECO:0007669"/>
    <property type="project" value="UniProtKB-SubCell"/>
</dbReference>
<dbReference type="InterPro" id="IPR011701">
    <property type="entry name" value="MFS"/>
</dbReference>
<feature type="transmembrane region" description="Helical" evidence="6">
    <location>
        <begin position="12"/>
        <end position="34"/>
    </location>
</feature>
<evidence type="ECO:0000256" key="1">
    <source>
        <dbReference type="ARBA" id="ARBA00004651"/>
    </source>
</evidence>
<proteinExistence type="predicted"/>
<feature type="transmembrane region" description="Helical" evidence="6">
    <location>
        <begin position="46"/>
        <end position="66"/>
    </location>
</feature>
<keyword evidence="4 6" id="KW-1133">Transmembrane helix</keyword>
<dbReference type="PANTHER" id="PTHR43124:SF3">
    <property type="entry name" value="CHLORAMPHENICOL EFFLUX PUMP RV0191"/>
    <property type="match status" value="1"/>
</dbReference>
<dbReference type="SUPFAM" id="SSF103473">
    <property type="entry name" value="MFS general substrate transporter"/>
    <property type="match status" value="1"/>
</dbReference>
<keyword evidence="5 6" id="KW-0472">Membrane</keyword>
<keyword evidence="2" id="KW-1003">Cell membrane</keyword>
<feature type="transmembrane region" description="Helical" evidence="6">
    <location>
        <begin position="368"/>
        <end position="388"/>
    </location>
</feature>
<feature type="domain" description="Major facilitator superfamily (MFS) profile" evidence="7">
    <location>
        <begin position="12"/>
        <end position="390"/>
    </location>
</feature>
<feature type="transmembrane region" description="Helical" evidence="6">
    <location>
        <begin position="136"/>
        <end position="162"/>
    </location>
</feature>
<feature type="transmembrane region" description="Helical" evidence="6">
    <location>
        <begin position="248"/>
        <end position="269"/>
    </location>
</feature>
<comment type="subcellular location">
    <subcellularLocation>
        <location evidence="1">Cell membrane</location>
        <topology evidence="1">Multi-pass membrane protein</topology>
    </subcellularLocation>
</comment>
<feature type="transmembrane region" description="Helical" evidence="6">
    <location>
        <begin position="103"/>
        <end position="124"/>
    </location>
</feature>
<dbReference type="PANTHER" id="PTHR43124">
    <property type="entry name" value="PURINE EFFLUX PUMP PBUE"/>
    <property type="match status" value="1"/>
</dbReference>
<evidence type="ECO:0000256" key="6">
    <source>
        <dbReference type="SAM" id="Phobius"/>
    </source>
</evidence>
<sequence length="396" mass="43815">MTDKLDLKQKIQFCVVVLMSILTGAEVDLFVPSFPELQAVFELSPFMVELTLGINLAAHCFSSLIVGNLGDRYGRKPVIVSGLIIFTIGSFFCVFAAEYWQLLFGRLLQGAGIAGPGVISYLIIADTYPPQKQQQLMGILNGCMTLAMAFAPVVGSYVSLFFHWQGNFVVLLILGLACLTLCTIFIPFRPSNSEASISIREYKVVIQSPKALYYMGTIVLLILSYWVFVGIAPILYMEDLGVPLSEFGFYQGSMAATFALASFSSGYFIKRFGQRACFIFGMGSAGIFMFLNLLLIFSGVKNPLIITIVVQFLALGIIFPVNILYPLSLDAVPRAKARISALISSSRFIFTAVTIQIVSYIYDGTFMFIGLSMFLILGLMFICCFKLFREEKNIFV</sequence>
<keyword evidence="9" id="KW-1185">Reference proteome</keyword>
<reference evidence="8 9" key="1">
    <citation type="submission" date="2015-03" db="EMBL/GenBank/DDBJ databases">
        <title>Caedibacter varicaedens, whole genome shotgun sequence.</title>
        <authorList>
            <person name="Suzuki H."/>
            <person name="Dapper A.L."/>
            <person name="Gibson A.K."/>
            <person name="Jackson C."/>
            <person name="Lee H."/>
            <person name="Pejaver V.R."/>
            <person name="Doak T."/>
            <person name="Lynch M."/>
        </authorList>
    </citation>
    <scope>NUCLEOTIDE SEQUENCE [LARGE SCALE GENOMIC DNA]</scope>
</reference>